<sequence>MAAGERRKSSVGCREAAYGLAVAALSGCLATAAGVEVMKEAGGKFAVMVGFDPNKARAGVMVLAVVPWGPCIDGVRVGRDFSLVGEFDLKEGLHARSIGGWPVGMLCVGE</sequence>
<accession>A0A1F4YH82</accession>
<proteinExistence type="predicted"/>
<comment type="caution">
    <text evidence="1">The sequence shown here is derived from an EMBL/GenBank/DDBJ whole genome shotgun (WGS) entry which is preliminary data.</text>
</comment>
<dbReference type="PROSITE" id="PS51257">
    <property type="entry name" value="PROKAR_LIPOPROTEIN"/>
    <property type="match status" value="1"/>
</dbReference>
<organism evidence="1 2">
    <name type="scientific">Candidatus Amesbacteria bacterium RIFCSPHIGHO2_01_FULL_48_32b</name>
    <dbReference type="NCBI Taxonomy" id="1797253"/>
    <lineage>
        <taxon>Bacteria</taxon>
        <taxon>Candidatus Amesiibacteriota</taxon>
    </lineage>
</organism>
<name>A0A1F4YH82_9BACT</name>
<evidence type="ECO:0000313" key="1">
    <source>
        <dbReference type="EMBL" id="OGC92583.1"/>
    </source>
</evidence>
<protein>
    <submittedName>
        <fullName evidence="1">Uncharacterized protein</fullName>
    </submittedName>
</protein>
<reference evidence="1 2" key="1">
    <citation type="journal article" date="2016" name="Nat. Commun.">
        <title>Thousands of microbial genomes shed light on interconnected biogeochemical processes in an aquifer system.</title>
        <authorList>
            <person name="Anantharaman K."/>
            <person name="Brown C.T."/>
            <person name="Hug L.A."/>
            <person name="Sharon I."/>
            <person name="Castelle C.J."/>
            <person name="Probst A.J."/>
            <person name="Thomas B.C."/>
            <person name="Singh A."/>
            <person name="Wilkins M.J."/>
            <person name="Karaoz U."/>
            <person name="Brodie E.L."/>
            <person name="Williams K.H."/>
            <person name="Hubbard S.S."/>
            <person name="Banfield J.F."/>
        </authorList>
    </citation>
    <scope>NUCLEOTIDE SEQUENCE [LARGE SCALE GENOMIC DNA]</scope>
</reference>
<dbReference type="Proteomes" id="UP000178176">
    <property type="component" value="Unassembled WGS sequence"/>
</dbReference>
<dbReference type="EMBL" id="MEXH01000012">
    <property type="protein sequence ID" value="OGC92583.1"/>
    <property type="molecule type" value="Genomic_DNA"/>
</dbReference>
<gene>
    <name evidence="1" type="ORF">A2876_04265</name>
</gene>
<evidence type="ECO:0000313" key="2">
    <source>
        <dbReference type="Proteomes" id="UP000178176"/>
    </source>
</evidence>
<dbReference type="AlphaFoldDB" id="A0A1F4YH82"/>